<gene>
    <name evidence="1" type="ORF">K443DRAFT_686882</name>
</gene>
<name>A0A0C9WXW9_9AGAR</name>
<dbReference type="AlphaFoldDB" id="A0A0C9WXW9"/>
<protein>
    <submittedName>
        <fullName evidence="1">Uncharacterized protein</fullName>
    </submittedName>
</protein>
<evidence type="ECO:0000313" key="1">
    <source>
        <dbReference type="EMBL" id="KIJ90246.1"/>
    </source>
</evidence>
<keyword evidence="2" id="KW-1185">Reference proteome</keyword>
<evidence type="ECO:0000313" key="2">
    <source>
        <dbReference type="Proteomes" id="UP000054477"/>
    </source>
</evidence>
<reference evidence="2" key="2">
    <citation type="submission" date="2015-01" db="EMBL/GenBank/DDBJ databases">
        <title>Evolutionary Origins and Diversification of the Mycorrhizal Mutualists.</title>
        <authorList>
            <consortium name="DOE Joint Genome Institute"/>
            <consortium name="Mycorrhizal Genomics Consortium"/>
            <person name="Kohler A."/>
            <person name="Kuo A."/>
            <person name="Nagy L.G."/>
            <person name="Floudas D."/>
            <person name="Copeland A."/>
            <person name="Barry K.W."/>
            <person name="Cichocki N."/>
            <person name="Veneault-Fourrey C."/>
            <person name="LaButti K."/>
            <person name="Lindquist E.A."/>
            <person name="Lipzen A."/>
            <person name="Lundell T."/>
            <person name="Morin E."/>
            <person name="Murat C."/>
            <person name="Riley R."/>
            <person name="Ohm R."/>
            <person name="Sun H."/>
            <person name="Tunlid A."/>
            <person name="Henrissat B."/>
            <person name="Grigoriev I.V."/>
            <person name="Hibbett D.S."/>
            <person name="Martin F."/>
        </authorList>
    </citation>
    <scope>NUCLEOTIDE SEQUENCE [LARGE SCALE GENOMIC DNA]</scope>
    <source>
        <strain evidence="2">LaAM-08-1</strain>
    </source>
</reference>
<sequence length="52" mass="6218">MFSDLLAVLLTDVDHWECLSDDTDAQLLLFDVWWRIYRDRNGLWLGHGSRRP</sequence>
<dbReference type="OrthoDB" id="3119157at2759"/>
<dbReference type="Proteomes" id="UP000054477">
    <property type="component" value="Unassembled WGS sequence"/>
</dbReference>
<dbReference type="HOGENOM" id="CLU_3092982_0_0_1"/>
<feature type="non-terminal residue" evidence="1">
    <location>
        <position position="52"/>
    </location>
</feature>
<dbReference type="EMBL" id="KN839239">
    <property type="protein sequence ID" value="KIJ90246.1"/>
    <property type="molecule type" value="Genomic_DNA"/>
</dbReference>
<proteinExistence type="predicted"/>
<organism evidence="1 2">
    <name type="scientific">Laccaria amethystina LaAM-08-1</name>
    <dbReference type="NCBI Taxonomy" id="1095629"/>
    <lineage>
        <taxon>Eukaryota</taxon>
        <taxon>Fungi</taxon>
        <taxon>Dikarya</taxon>
        <taxon>Basidiomycota</taxon>
        <taxon>Agaricomycotina</taxon>
        <taxon>Agaricomycetes</taxon>
        <taxon>Agaricomycetidae</taxon>
        <taxon>Agaricales</taxon>
        <taxon>Agaricineae</taxon>
        <taxon>Hydnangiaceae</taxon>
        <taxon>Laccaria</taxon>
    </lineage>
</organism>
<accession>A0A0C9WXW9</accession>
<reference evidence="1 2" key="1">
    <citation type="submission" date="2014-04" db="EMBL/GenBank/DDBJ databases">
        <authorList>
            <consortium name="DOE Joint Genome Institute"/>
            <person name="Kuo A."/>
            <person name="Kohler A."/>
            <person name="Nagy L.G."/>
            <person name="Floudas D."/>
            <person name="Copeland A."/>
            <person name="Barry K.W."/>
            <person name="Cichocki N."/>
            <person name="Veneault-Fourrey C."/>
            <person name="LaButti K."/>
            <person name="Lindquist E.A."/>
            <person name="Lipzen A."/>
            <person name="Lundell T."/>
            <person name="Morin E."/>
            <person name="Murat C."/>
            <person name="Sun H."/>
            <person name="Tunlid A."/>
            <person name="Henrissat B."/>
            <person name="Grigoriev I.V."/>
            <person name="Hibbett D.S."/>
            <person name="Martin F."/>
            <person name="Nordberg H.P."/>
            <person name="Cantor M.N."/>
            <person name="Hua S.X."/>
        </authorList>
    </citation>
    <scope>NUCLEOTIDE SEQUENCE [LARGE SCALE GENOMIC DNA]</scope>
    <source>
        <strain evidence="1 2">LaAM-08-1</strain>
    </source>
</reference>